<evidence type="ECO:0000256" key="1">
    <source>
        <dbReference type="SAM" id="MobiDB-lite"/>
    </source>
</evidence>
<sequence length="139" mass="16136">MEKVLNILCPCAELKASPHIETKLKWWKIQYSIIYDIINTSGFAWNDVKKCIEVDSNEAWETYVQHHKNAVEWRNKSFLLFDRLANFFGKDHANGKGAKVPSEMMEKQGNNEVDASDDNDTEEKRKTRGKEAQVMKTEL</sequence>
<protein>
    <submittedName>
        <fullName evidence="3">Uncharacterized protein LOC107881672</fullName>
    </submittedName>
</protein>
<gene>
    <name evidence="3" type="primary">LOC107881672</name>
</gene>
<evidence type="ECO:0000313" key="2">
    <source>
        <dbReference type="Proteomes" id="UP000694861"/>
    </source>
</evidence>
<dbReference type="PANTHER" id="PTHR46250">
    <property type="entry name" value="MYB/SANT-LIKE DNA-BINDING DOMAIN PROTEIN-RELATED"/>
    <property type="match status" value="1"/>
</dbReference>
<dbReference type="GeneID" id="107881672"/>
<dbReference type="RefSeq" id="XP_016651493.1">
    <property type="nucleotide sequence ID" value="XM_016796007.1"/>
</dbReference>
<accession>A0ABM1LVR6</accession>
<organism evidence="2 3">
    <name type="scientific">Prunus mume</name>
    <name type="common">Japanese apricot</name>
    <name type="synonym">Armeniaca mume</name>
    <dbReference type="NCBI Taxonomy" id="102107"/>
    <lineage>
        <taxon>Eukaryota</taxon>
        <taxon>Viridiplantae</taxon>
        <taxon>Streptophyta</taxon>
        <taxon>Embryophyta</taxon>
        <taxon>Tracheophyta</taxon>
        <taxon>Spermatophyta</taxon>
        <taxon>Magnoliopsida</taxon>
        <taxon>eudicotyledons</taxon>
        <taxon>Gunneridae</taxon>
        <taxon>Pentapetalae</taxon>
        <taxon>rosids</taxon>
        <taxon>fabids</taxon>
        <taxon>Rosales</taxon>
        <taxon>Rosaceae</taxon>
        <taxon>Amygdaloideae</taxon>
        <taxon>Amygdaleae</taxon>
        <taxon>Prunus</taxon>
    </lineage>
</organism>
<name>A0ABM1LVR6_PRUMU</name>
<feature type="region of interest" description="Disordered" evidence="1">
    <location>
        <begin position="93"/>
        <end position="139"/>
    </location>
</feature>
<evidence type="ECO:0000313" key="3">
    <source>
        <dbReference type="RefSeq" id="XP_016651493.1"/>
    </source>
</evidence>
<dbReference type="PANTHER" id="PTHR46250:SF15">
    <property type="entry name" value="OS01G0523800 PROTEIN"/>
    <property type="match status" value="1"/>
</dbReference>
<proteinExistence type="predicted"/>
<reference evidence="3" key="2">
    <citation type="submission" date="2025-08" db="UniProtKB">
        <authorList>
            <consortium name="RefSeq"/>
        </authorList>
    </citation>
    <scope>IDENTIFICATION</scope>
</reference>
<reference evidence="2" key="1">
    <citation type="journal article" date="2012" name="Nat. Commun.">
        <title>The genome of Prunus mume.</title>
        <authorList>
            <person name="Zhang Q."/>
            <person name="Chen W."/>
            <person name="Sun L."/>
            <person name="Zhao F."/>
            <person name="Huang B."/>
            <person name="Yang W."/>
            <person name="Tao Y."/>
            <person name="Wang J."/>
            <person name="Yuan Z."/>
            <person name="Fan G."/>
            <person name="Xing Z."/>
            <person name="Han C."/>
            <person name="Pan H."/>
            <person name="Zhong X."/>
            <person name="Shi W."/>
            <person name="Liang X."/>
            <person name="Du D."/>
            <person name="Sun F."/>
            <person name="Xu Z."/>
            <person name="Hao R."/>
            <person name="Lv T."/>
            <person name="Lv Y."/>
            <person name="Zheng Z."/>
            <person name="Sun M."/>
            <person name="Luo L."/>
            <person name="Cai M."/>
            <person name="Gao Y."/>
            <person name="Wang J."/>
            <person name="Yin Y."/>
            <person name="Xu X."/>
            <person name="Cheng T."/>
            <person name="Wang J."/>
        </authorList>
    </citation>
    <scope>NUCLEOTIDE SEQUENCE [LARGE SCALE GENOMIC DNA]</scope>
</reference>
<keyword evidence="2" id="KW-1185">Reference proteome</keyword>
<dbReference type="Proteomes" id="UP000694861">
    <property type="component" value="Linkage group LG8"/>
</dbReference>
<feature type="compositionally biased region" description="Basic and acidic residues" evidence="1">
    <location>
        <begin position="122"/>
        <end position="139"/>
    </location>
</feature>